<feature type="region of interest" description="Disordered" evidence="1">
    <location>
        <begin position="772"/>
        <end position="794"/>
    </location>
</feature>
<keyword evidence="4" id="KW-1185">Reference proteome</keyword>
<evidence type="ECO:0000259" key="2">
    <source>
        <dbReference type="Pfam" id="PF01935"/>
    </source>
</evidence>
<feature type="region of interest" description="Disordered" evidence="1">
    <location>
        <begin position="229"/>
        <end position="271"/>
    </location>
</feature>
<reference evidence="3 4" key="1">
    <citation type="submission" date="2023-06" db="EMBL/GenBank/DDBJ databases">
        <title>Characterization of Arcobacter Isolates from Retail Chicken Sold in Supermarkets in Tbilisi, Georgia.</title>
        <authorList>
            <person name="Riediger M."/>
            <person name="Zautner A.E."/>
        </authorList>
    </citation>
    <scope>NUCLEOTIDE SEQUENCE [LARGE SCALE GENOMIC DNA]</scope>
    <source>
        <strain evidence="3 4">DSM 115972</strain>
    </source>
</reference>
<feature type="domain" description="Helicase HerA central" evidence="2">
    <location>
        <begin position="500"/>
        <end position="760"/>
    </location>
</feature>
<protein>
    <submittedName>
        <fullName evidence="3">DUF87 domain-containing protein</fullName>
    </submittedName>
</protein>
<dbReference type="PANTHER" id="PTHR42957">
    <property type="entry name" value="HELICASE MJ1565-RELATED"/>
    <property type="match status" value="1"/>
</dbReference>
<name>A0AAU0P489_9BACT</name>
<dbReference type="EMBL" id="CP129950">
    <property type="protein sequence ID" value="WPD03999.1"/>
    <property type="molecule type" value="Genomic_DNA"/>
</dbReference>
<dbReference type="Gene3D" id="3.40.50.300">
    <property type="entry name" value="P-loop containing nucleotide triphosphate hydrolases"/>
    <property type="match status" value="2"/>
</dbReference>
<evidence type="ECO:0000313" key="3">
    <source>
        <dbReference type="EMBL" id="WPD03999.1"/>
    </source>
</evidence>
<feature type="compositionally biased region" description="Polar residues" evidence="1">
    <location>
        <begin position="229"/>
        <end position="246"/>
    </location>
</feature>
<dbReference type="Pfam" id="PF01935">
    <property type="entry name" value="DUF87"/>
    <property type="match status" value="1"/>
</dbReference>
<feature type="compositionally biased region" description="Low complexity" evidence="1">
    <location>
        <begin position="247"/>
        <end position="260"/>
    </location>
</feature>
<proteinExistence type="predicted"/>
<organism evidence="3 4">
    <name type="scientific">Arcobacter cryaerophilus gv. pseudocryaerophilus</name>
    <dbReference type="NCBI Taxonomy" id="2933791"/>
    <lineage>
        <taxon>Bacteria</taxon>
        <taxon>Pseudomonadati</taxon>
        <taxon>Campylobacterota</taxon>
        <taxon>Epsilonproteobacteria</taxon>
        <taxon>Campylobacterales</taxon>
        <taxon>Arcobacteraceae</taxon>
        <taxon>Aliarcobacter</taxon>
    </lineage>
</organism>
<dbReference type="AlphaFoldDB" id="A0AAU0P489"/>
<dbReference type="InterPro" id="IPR002789">
    <property type="entry name" value="HerA_central"/>
</dbReference>
<dbReference type="InterPro" id="IPR027417">
    <property type="entry name" value="P-loop_NTPase"/>
</dbReference>
<accession>A0AAU0P489</accession>
<dbReference type="InterPro" id="IPR008571">
    <property type="entry name" value="HerA-like"/>
</dbReference>
<dbReference type="RefSeq" id="WP_390839797.1">
    <property type="nucleotide sequence ID" value="NZ_CP129950.1"/>
</dbReference>
<dbReference type="PANTHER" id="PTHR42957:SF1">
    <property type="entry name" value="HELICASE MJ1565-RELATED"/>
    <property type="match status" value="1"/>
</dbReference>
<dbReference type="Proteomes" id="UP001301420">
    <property type="component" value="Chromosome"/>
</dbReference>
<sequence>MELQVYNNMLNVQEIKLDKAIQNFLERNSYENYNIATQDMDIEENKDIDFIKINHISYDRSKDETDINLIDFQQILSAISSKTKKFIYVIESSENGIDLYLGTSKNSKEFLDNTFSGIYSKTHEKLYKELKFLDNTFSGIYSGSQTQLDKKPKFEDGKYSKAMLGIPSLKRDSDKKYNQSLEKILFPMQNKSFRIVIVAESYDNRTIKEIISNYQTLGNELHKLVKQSKNIQDSSSNSEGVTLTIGSSESNTEGSSESYSQTKGSSDKATSSKVGSMLSTAIGTGIGFGLAGPAGAAAGAAAGGFIGSNLFAKTVNESETHSTSTNKSRTNSTNESTSKNQNTSKTNTLGITFDEINKSAEYCENLIDKYIERFQKGLNHGMWNTSLYIQSDDNTTLSELEHTLKSVYSGDETYFEAIRFSENLNDNKNIKIENLPMLYFDKSFKHPIHSSFSGFSNAINSEELSILSALPNNDIDGISVSKVSSFGLTQAKNIDKNTPIEIGNVLNKKKATNQRFKLSLESLNSHLFVSGITGGGKSNTIKGILEKLPYKDNLKKKIPFLVIEPAKSEYRHLLKKIPNLQIFRPGAKDDIFRFNPFVFEHSRKPNHPITLTKHVDMLKTTFSAAFPMYGPMPYILEEAIHKIYEKKGWSFETQDNPYFTDLEGADYDRKSLLFPNMEDLKEAVIEVVDDAGYYQDLQNNIKAALKTRINNLTIGVKGKIFNSRHSFDSEILFENPTIIELSNIVDDEEKAFLMGLILNKLYTYKEKENSKKIEEKENSKKIEEKENSKKIEEKENSKLDHITVIEEAHRLLPNISLDKSGEEASSKAKSIETFTNILAEIRAYGEGIIIADQIASKLHRDVIKNTNIKIIHRTMDYEDREIVGKAINLTNEQILDIAELKKGEAIVHNSDVHQAFMVKIDEFTEEKISDDEIYKFYNEFIKNNDKYRYEFSFEQKFYLENKPNMHDFNFDILKIKFVEFINSIFFDSENVLEHWEKLKKDIDTYSERKDNKEYLYVVSKLWNNLNYLSNISFCKNMQVYFKIYTNFIELLITIENDFEKNTKISNDEMVEDVSRFKKLFQHKNIKVIFPSMKYYKNEDIDYSLLILENMTSNEEVYEYVNETMKEEISLNDRFDRILKKIFKTTSPQLRHSLGAIRSGRKEINLSTISKEGF</sequence>
<evidence type="ECO:0000256" key="1">
    <source>
        <dbReference type="SAM" id="MobiDB-lite"/>
    </source>
</evidence>
<evidence type="ECO:0000313" key="4">
    <source>
        <dbReference type="Proteomes" id="UP001301420"/>
    </source>
</evidence>
<feature type="compositionally biased region" description="Low complexity" evidence="1">
    <location>
        <begin position="321"/>
        <end position="346"/>
    </location>
</feature>
<feature type="compositionally biased region" description="Polar residues" evidence="1">
    <location>
        <begin position="261"/>
        <end position="271"/>
    </location>
</feature>
<feature type="region of interest" description="Disordered" evidence="1">
    <location>
        <begin position="317"/>
        <end position="346"/>
    </location>
</feature>
<dbReference type="SUPFAM" id="SSF52540">
    <property type="entry name" value="P-loop containing nucleoside triphosphate hydrolases"/>
    <property type="match status" value="1"/>
</dbReference>
<gene>
    <name evidence="3" type="ORF">QUR79_03715</name>
</gene>